<name>U5E8X9_NOCAS</name>
<feature type="domain" description="Major facilitator superfamily (MFS) profile" evidence="9">
    <location>
        <begin position="14"/>
        <end position="477"/>
    </location>
</feature>
<dbReference type="PROSITE" id="PS50850">
    <property type="entry name" value="MFS"/>
    <property type="match status" value="1"/>
</dbReference>
<keyword evidence="4 8" id="KW-0812">Transmembrane</keyword>
<feature type="transmembrane region" description="Helical" evidence="8">
    <location>
        <begin position="165"/>
        <end position="188"/>
    </location>
</feature>
<comment type="subcellular location">
    <subcellularLocation>
        <location evidence="1">Cell membrane</location>
        <topology evidence="1">Multi-pass membrane protein</topology>
    </subcellularLocation>
</comment>
<dbReference type="SUPFAM" id="SSF103473">
    <property type="entry name" value="MFS general substrate transporter"/>
    <property type="match status" value="1"/>
</dbReference>
<evidence type="ECO:0000256" key="2">
    <source>
        <dbReference type="ARBA" id="ARBA00022448"/>
    </source>
</evidence>
<dbReference type="InterPro" id="IPR020846">
    <property type="entry name" value="MFS_dom"/>
</dbReference>
<feature type="transmembrane region" description="Helical" evidence="8">
    <location>
        <begin position="332"/>
        <end position="353"/>
    </location>
</feature>
<organism evidence="10 11">
    <name type="scientific">Nocardia asteroides NBRC 15531</name>
    <dbReference type="NCBI Taxonomy" id="1110697"/>
    <lineage>
        <taxon>Bacteria</taxon>
        <taxon>Bacillati</taxon>
        <taxon>Actinomycetota</taxon>
        <taxon>Actinomycetes</taxon>
        <taxon>Mycobacteriales</taxon>
        <taxon>Nocardiaceae</taxon>
        <taxon>Nocardia</taxon>
    </lineage>
</organism>
<dbReference type="PANTHER" id="PTHR42718">
    <property type="entry name" value="MAJOR FACILITATOR SUPERFAMILY MULTIDRUG TRANSPORTER MFSC"/>
    <property type="match status" value="1"/>
</dbReference>
<dbReference type="PANTHER" id="PTHR42718:SF47">
    <property type="entry name" value="METHYL VIOLOGEN RESISTANCE PROTEIN SMVA"/>
    <property type="match status" value="1"/>
</dbReference>
<feature type="compositionally biased region" description="Gly residues" evidence="7">
    <location>
        <begin position="534"/>
        <end position="544"/>
    </location>
</feature>
<evidence type="ECO:0000256" key="6">
    <source>
        <dbReference type="ARBA" id="ARBA00023136"/>
    </source>
</evidence>
<keyword evidence="5 8" id="KW-1133">Transmembrane helix</keyword>
<dbReference type="GO" id="GO:0022857">
    <property type="term" value="F:transmembrane transporter activity"/>
    <property type="evidence" value="ECO:0007669"/>
    <property type="project" value="InterPro"/>
</dbReference>
<dbReference type="Gene3D" id="1.20.1720.10">
    <property type="entry name" value="Multidrug resistance protein D"/>
    <property type="match status" value="1"/>
</dbReference>
<sequence>MTRTDTAPLRAWLGLLVILGPVLLVAMDGSVLFLAMPAITAALTPTADQSLWILDSYGFAVGALLIAFGALGDRYGRLRLLLTGATVFGIASAAAAFAPSPEILIGLRVLMGVAGATLLPSALAILSTLFADPRQRAQAIGVFAATFAAGFALGPIVAGQLLTRFWWGSVLLINLPVLLVFLVLAPLLLREVREARTGRVDVASVLASAAGLLLTMYAVKHAAAAGLSGSGLGAGFVGLALLTWFARRQSRIANPLVDFGLFRNPVFAIAIVTGFLPLAAWSATAYLASAYLQSVLGLSVARAALLAVPGAVVLTVAAVLTPVVVGRTGRSAALIGAHFFIAAGLFLLLFAGTGGGTGWYVASTAVAGIGYGISFSVVADIAVAAVPPARAGSAAALAETGNELGNAVGIAVFGSLAALLFRLTGPELAPTLGETAQVAGIAPAALADARVAFVTGLHAVAAVAGVLHVVLGVVAVRVLSAQLGHPRRHHLGDIEQVVGRRHRDAVEGVQAVGAGDGEHGRDPRRRAGVQRAGADGGGDAGLEDAGGGVEELIAQDAQGAPDVGVGVGLAPHDHPQHRGMVVAQVDGGVEVDQAGGGITGRDDGVQIVERAAGHAFAHERGQDRVLGGEVVEDQSLGHTGGRGQRGGRGGVEALRGEQGFGGIQDELPGVAIALGVAAPDASVRHQ</sequence>
<feature type="transmembrane region" description="Helical" evidence="8">
    <location>
        <begin position="139"/>
        <end position="159"/>
    </location>
</feature>
<feature type="transmembrane region" description="Helical" evidence="8">
    <location>
        <begin position="225"/>
        <end position="245"/>
    </location>
</feature>
<feature type="transmembrane region" description="Helical" evidence="8">
    <location>
        <begin position="266"/>
        <end position="288"/>
    </location>
</feature>
<evidence type="ECO:0000256" key="7">
    <source>
        <dbReference type="SAM" id="MobiDB-lite"/>
    </source>
</evidence>
<gene>
    <name evidence="10" type="ORF">NCAST_20_03850</name>
</gene>
<feature type="transmembrane region" description="Helical" evidence="8">
    <location>
        <begin position="51"/>
        <end position="71"/>
    </location>
</feature>
<keyword evidence="11" id="KW-1185">Reference proteome</keyword>
<evidence type="ECO:0000259" key="9">
    <source>
        <dbReference type="PROSITE" id="PS50850"/>
    </source>
</evidence>
<feature type="transmembrane region" description="Helical" evidence="8">
    <location>
        <begin position="300"/>
        <end position="325"/>
    </location>
</feature>
<dbReference type="STRING" id="1824.SAMN05444423_1011120"/>
<dbReference type="InterPro" id="IPR011701">
    <property type="entry name" value="MFS"/>
</dbReference>
<feature type="transmembrane region" description="Helical" evidence="8">
    <location>
        <begin position="404"/>
        <end position="423"/>
    </location>
</feature>
<feature type="transmembrane region" description="Helical" evidence="8">
    <location>
        <begin position="456"/>
        <end position="479"/>
    </location>
</feature>
<feature type="region of interest" description="Disordered" evidence="7">
    <location>
        <begin position="513"/>
        <end position="544"/>
    </location>
</feature>
<evidence type="ECO:0000256" key="8">
    <source>
        <dbReference type="SAM" id="Phobius"/>
    </source>
</evidence>
<evidence type="ECO:0000256" key="4">
    <source>
        <dbReference type="ARBA" id="ARBA00022692"/>
    </source>
</evidence>
<evidence type="ECO:0000256" key="5">
    <source>
        <dbReference type="ARBA" id="ARBA00022989"/>
    </source>
</evidence>
<feature type="transmembrane region" description="Helical" evidence="8">
    <location>
        <begin position="12"/>
        <end position="39"/>
    </location>
</feature>
<evidence type="ECO:0000313" key="11">
    <source>
        <dbReference type="Proteomes" id="UP000017048"/>
    </source>
</evidence>
<feature type="transmembrane region" description="Helical" evidence="8">
    <location>
        <begin position="78"/>
        <end position="97"/>
    </location>
</feature>
<keyword evidence="2" id="KW-0813">Transport</keyword>
<dbReference type="EMBL" id="BAFO02000020">
    <property type="protein sequence ID" value="GAD83815.1"/>
    <property type="molecule type" value="Genomic_DNA"/>
</dbReference>
<reference evidence="10 11" key="1">
    <citation type="journal article" date="2014" name="BMC Genomics">
        <title>Genome based analysis of type-I polyketide synthase and nonribosomal peptide synthetase gene clusters in seven strains of five representative Nocardia species.</title>
        <authorList>
            <person name="Komaki H."/>
            <person name="Ichikawa N."/>
            <person name="Hosoyama A."/>
            <person name="Takahashi-Nakaguchi A."/>
            <person name="Matsuzawa T."/>
            <person name="Suzuki K."/>
            <person name="Fujita N."/>
            <person name="Gonoi T."/>
        </authorList>
    </citation>
    <scope>NUCLEOTIDE SEQUENCE [LARGE SCALE GENOMIC DNA]</scope>
    <source>
        <strain evidence="10 11">NBRC 15531</strain>
    </source>
</reference>
<dbReference type="eggNOG" id="COG0477">
    <property type="taxonomic scope" value="Bacteria"/>
</dbReference>
<keyword evidence="6 8" id="KW-0472">Membrane</keyword>
<dbReference type="CDD" id="cd17321">
    <property type="entry name" value="MFS_MMR_MDR_like"/>
    <property type="match status" value="1"/>
</dbReference>
<feature type="transmembrane region" description="Helical" evidence="8">
    <location>
        <begin position="103"/>
        <end position="127"/>
    </location>
</feature>
<dbReference type="GO" id="GO:0005886">
    <property type="term" value="C:plasma membrane"/>
    <property type="evidence" value="ECO:0007669"/>
    <property type="project" value="UniProtKB-SubCell"/>
</dbReference>
<feature type="transmembrane region" description="Helical" evidence="8">
    <location>
        <begin position="200"/>
        <end position="219"/>
    </location>
</feature>
<dbReference type="Pfam" id="PF07690">
    <property type="entry name" value="MFS_1"/>
    <property type="match status" value="1"/>
</dbReference>
<evidence type="ECO:0000256" key="1">
    <source>
        <dbReference type="ARBA" id="ARBA00004651"/>
    </source>
</evidence>
<protein>
    <submittedName>
        <fullName evidence="10">Drug resistance transporter</fullName>
    </submittedName>
</protein>
<dbReference type="AlphaFoldDB" id="U5E8X9"/>
<dbReference type="Gene3D" id="1.20.1250.20">
    <property type="entry name" value="MFS general substrate transporter like domains"/>
    <property type="match status" value="1"/>
</dbReference>
<dbReference type="Proteomes" id="UP000017048">
    <property type="component" value="Unassembled WGS sequence"/>
</dbReference>
<evidence type="ECO:0000313" key="10">
    <source>
        <dbReference type="EMBL" id="GAD83815.1"/>
    </source>
</evidence>
<evidence type="ECO:0000256" key="3">
    <source>
        <dbReference type="ARBA" id="ARBA00022475"/>
    </source>
</evidence>
<keyword evidence="3" id="KW-1003">Cell membrane</keyword>
<feature type="transmembrane region" description="Helical" evidence="8">
    <location>
        <begin position="359"/>
        <end position="383"/>
    </location>
</feature>
<accession>U5E8X9</accession>
<proteinExistence type="predicted"/>
<dbReference type="InterPro" id="IPR036259">
    <property type="entry name" value="MFS_trans_sf"/>
</dbReference>
<comment type="caution">
    <text evidence="10">The sequence shown here is derived from an EMBL/GenBank/DDBJ whole genome shotgun (WGS) entry which is preliminary data.</text>
</comment>